<evidence type="ECO:0000313" key="7">
    <source>
        <dbReference type="Proteomes" id="UP000006671"/>
    </source>
</evidence>
<dbReference type="GO" id="GO:0008270">
    <property type="term" value="F:zinc ion binding"/>
    <property type="evidence" value="ECO:0007669"/>
    <property type="project" value="UniProtKB-KW"/>
</dbReference>
<dbReference type="InParanoid" id="D2VFW8"/>
<feature type="compositionally biased region" description="Polar residues" evidence="4">
    <location>
        <begin position="126"/>
        <end position="145"/>
    </location>
</feature>
<dbReference type="KEGG" id="ngr:NAEGRDRAFT_79823"/>
<feature type="compositionally biased region" description="Acidic residues" evidence="4">
    <location>
        <begin position="166"/>
        <end position="184"/>
    </location>
</feature>
<dbReference type="Gene3D" id="2.30.30.140">
    <property type="match status" value="1"/>
</dbReference>
<dbReference type="OrthoDB" id="10266223at2759"/>
<evidence type="ECO:0000256" key="2">
    <source>
        <dbReference type="ARBA" id="ARBA00022771"/>
    </source>
</evidence>
<reference evidence="6 7" key="1">
    <citation type="journal article" date="2010" name="Cell">
        <title>The genome of Naegleria gruberi illuminates early eukaryotic versatility.</title>
        <authorList>
            <person name="Fritz-Laylin L.K."/>
            <person name="Prochnik S.E."/>
            <person name="Ginger M.L."/>
            <person name="Dacks J.B."/>
            <person name="Carpenter M.L."/>
            <person name="Field M.C."/>
            <person name="Kuo A."/>
            <person name="Paredez A."/>
            <person name="Chapman J."/>
            <person name="Pham J."/>
            <person name="Shu S."/>
            <person name="Neupane R."/>
            <person name="Cipriano M."/>
            <person name="Mancuso J."/>
            <person name="Tu H."/>
            <person name="Salamov A."/>
            <person name="Lindquist E."/>
            <person name="Shapiro H."/>
            <person name="Lucas S."/>
            <person name="Grigoriev I.V."/>
            <person name="Cande W.Z."/>
            <person name="Fulton C."/>
            <person name="Rokhsar D.S."/>
            <person name="Dawson S.C."/>
        </authorList>
    </citation>
    <scope>NUCLEOTIDE SEQUENCE [LARGE SCALE GENOMIC DNA]</scope>
    <source>
        <strain evidence="6 7">NEG-M</strain>
    </source>
</reference>
<keyword evidence="1" id="KW-0479">Metal-binding</keyword>
<dbReference type="SUPFAM" id="SSF63748">
    <property type="entry name" value="Tudor/PWWP/MBT"/>
    <property type="match status" value="1"/>
</dbReference>
<accession>D2VFW8</accession>
<feature type="region of interest" description="Disordered" evidence="4">
    <location>
        <begin position="108"/>
        <end position="219"/>
    </location>
</feature>
<keyword evidence="2" id="KW-0863">Zinc-finger</keyword>
<dbReference type="VEuPathDB" id="AmoebaDB:NAEGRDRAFT_79823"/>
<dbReference type="InterPro" id="IPR001965">
    <property type="entry name" value="Znf_PHD"/>
</dbReference>
<dbReference type="OMA" id="GCPYWPA"/>
<dbReference type="Pfam" id="PF00855">
    <property type="entry name" value="PWWP"/>
    <property type="match status" value="1"/>
</dbReference>
<dbReference type="InterPro" id="IPR013083">
    <property type="entry name" value="Znf_RING/FYVE/PHD"/>
</dbReference>
<dbReference type="GeneID" id="8848071"/>
<feature type="compositionally biased region" description="Basic residues" evidence="4">
    <location>
        <begin position="453"/>
        <end position="466"/>
    </location>
</feature>
<feature type="region of interest" description="Disordered" evidence="4">
    <location>
        <begin position="442"/>
        <end position="576"/>
    </location>
</feature>
<keyword evidence="3" id="KW-0862">Zinc</keyword>
<dbReference type="Proteomes" id="UP000006671">
    <property type="component" value="Unassembled WGS sequence"/>
</dbReference>
<organism evidence="7">
    <name type="scientific">Naegleria gruberi</name>
    <name type="common">Amoeba</name>
    <dbReference type="NCBI Taxonomy" id="5762"/>
    <lineage>
        <taxon>Eukaryota</taxon>
        <taxon>Discoba</taxon>
        <taxon>Heterolobosea</taxon>
        <taxon>Tetramitia</taxon>
        <taxon>Eutetramitia</taxon>
        <taxon>Vahlkampfiidae</taxon>
        <taxon>Naegleria</taxon>
    </lineage>
</organism>
<proteinExistence type="predicted"/>
<feature type="region of interest" description="Disordered" evidence="4">
    <location>
        <begin position="370"/>
        <end position="409"/>
    </location>
</feature>
<feature type="compositionally biased region" description="Basic and acidic residues" evidence="4">
    <location>
        <begin position="494"/>
        <end position="508"/>
    </location>
</feature>
<feature type="compositionally biased region" description="Acidic residues" evidence="4">
    <location>
        <begin position="198"/>
        <end position="212"/>
    </location>
</feature>
<dbReference type="AlphaFoldDB" id="D2VFW8"/>
<protein>
    <submittedName>
        <fullName evidence="6">Predicted protein</fullName>
    </submittedName>
</protein>
<evidence type="ECO:0000313" key="6">
    <source>
        <dbReference type="EMBL" id="EFC44261.1"/>
    </source>
</evidence>
<dbReference type="RefSeq" id="XP_002677005.1">
    <property type="nucleotide sequence ID" value="XM_002676959.1"/>
</dbReference>
<feature type="domain" description="PWWP" evidence="5">
    <location>
        <begin position="19"/>
        <end position="80"/>
    </location>
</feature>
<evidence type="ECO:0000256" key="3">
    <source>
        <dbReference type="ARBA" id="ARBA00022833"/>
    </source>
</evidence>
<sequence length="669" mass="76180">MSSTEAKKATRFVDSDLREGDLIFVKLDGCPYWPAKVISPHSTKIPKSMREEILEGMEDEDGTSSLIEFFGDDKSKYYWMDRVVEIYTRNPAVITNEMTRKNKKLAEAMRQANSYSEKSSTDDKQTIQQRRSSFSDKNLTISTPPSKKRKAVEIDSKKKSKVVIDSDSEDDNEEEELSDEDDNVSDYSSDGEKRNNDNLEEEEYSFSEEEEEEKPKPVKRKIKRTKVEEVDKNTCHKCGKYYKVTVQCTNDECGKVLCKKCCGNPRLDKKYFEDWLCSDCKVCTMCEKKTCPITQGNETSRGLYTCTKCDISYHVNCLAGEGTYVLYNGSLICPECTEKKLEWLERRGEKDPEVYDFLFETEKKDYSMKNVKVSDMEDDEEEEQEEEDEEEEDKKATNENSEKSEKVVAVYSTAPELVKKVEDEEEPLSLNVSNEMEKALQCFEKKEEDSPKKKSPKCGKASKHKSSPLGQFTENIENPPLTPPPQQQQQPVCVKKECHTCSSTEKKFSSPSSESPVDSKRLPTSGKSRKATKVRHRVSESSESSGNLGIASSPKEADSFNTSPTASPPTTPLSGQLSENEITLFIKCALDGSTDYTKRVRVSNQIDVSQLKNITKSIVLKMKKSTMLDAHKLFLKNVDRFGHEVLLNLDDDFFQNDKLQNNDVLVMQF</sequence>
<evidence type="ECO:0000256" key="4">
    <source>
        <dbReference type="SAM" id="MobiDB-lite"/>
    </source>
</evidence>
<feature type="compositionally biased region" description="Basic and acidic residues" evidence="4">
    <location>
        <begin position="442"/>
        <end position="452"/>
    </location>
</feature>
<dbReference type="PROSITE" id="PS50812">
    <property type="entry name" value="PWWP"/>
    <property type="match status" value="1"/>
</dbReference>
<feature type="compositionally biased region" description="Basic and acidic residues" evidence="4">
    <location>
        <begin position="393"/>
        <end position="406"/>
    </location>
</feature>
<evidence type="ECO:0000259" key="5">
    <source>
        <dbReference type="PROSITE" id="PS50812"/>
    </source>
</evidence>
<gene>
    <name evidence="6" type="ORF">NAEGRDRAFT_79823</name>
</gene>
<keyword evidence="7" id="KW-1185">Reference proteome</keyword>
<feature type="compositionally biased region" description="Acidic residues" evidence="4">
    <location>
        <begin position="376"/>
        <end position="392"/>
    </location>
</feature>
<dbReference type="CDD" id="cd05162">
    <property type="entry name" value="PWWP"/>
    <property type="match status" value="1"/>
</dbReference>
<dbReference type="CDD" id="cd15489">
    <property type="entry name" value="PHD_SF"/>
    <property type="match status" value="1"/>
</dbReference>
<dbReference type="EMBL" id="GG738869">
    <property type="protein sequence ID" value="EFC44261.1"/>
    <property type="molecule type" value="Genomic_DNA"/>
</dbReference>
<name>D2VFW8_NAEGR</name>
<dbReference type="Gene3D" id="3.30.40.10">
    <property type="entry name" value="Zinc/RING finger domain, C3HC4 (zinc finger)"/>
    <property type="match status" value="1"/>
</dbReference>
<dbReference type="InterPro" id="IPR000313">
    <property type="entry name" value="PWWP_dom"/>
</dbReference>
<evidence type="ECO:0000256" key="1">
    <source>
        <dbReference type="ARBA" id="ARBA00022723"/>
    </source>
</evidence>
<dbReference type="SMART" id="SM00249">
    <property type="entry name" value="PHD"/>
    <property type="match status" value="2"/>
</dbReference>
<feature type="compositionally biased region" description="Basic residues" evidence="4">
    <location>
        <begin position="527"/>
        <end position="536"/>
    </location>
</feature>